<evidence type="ECO:0000313" key="2">
    <source>
        <dbReference type="EMBL" id="KIJ14320.1"/>
    </source>
</evidence>
<name>A0A0C9TFD7_PAXIN</name>
<evidence type="ECO:0000313" key="3">
    <source>
        <dbReference type="Proteomes" id="UP000053647"/>
    </source>
</evidence>
<dbReference type="Proteomes" id="UP000053647">
    <property type="component" value="Unassembled WGS sequence"/>
</dbReference>
<dbReference type="AlphaFoldDB" id="A0A0C9TFD7"/>
<keyword evidence="3" id="KW-1185">Reference proteome</keyword>
<evidence type="ECO:0000256" key="1">
    <source>
        <dbReference type="SAM" id="MobiDB-lite"/>
    </source>
</evidence>
<sequence>MLDSLANEKNVFPVLESLVKFLGGEPHVLPPESFARPYGYGIFDTPSPPVASGNASTPPTHPHPPLKRRKLRHVPAGAVDWDIPFPFAAGEGPEAYRDTWARERAKRLVTQLLGLVKDATKRATTKTTKSTTRRGR</sequence>
<protein>
    <submittedName>
        <fullName evidence="2">Uncharacterized protein</fullName>
    </submittedName>
</protein>
<accession>A0A0C9TFD7</accession>
<feature type="non-terminal residue" evidence="2">
    <location>
        <position position="136"/>
    </location>
</feature>
<gene>
    <name evidence="2" type="ORF">PAXINDRAFT_79566</name>
</gene>
<proteinExistence type="predicted"/>
<dbReference type="HOGENOM" id="CLU_1880389_0_0_1"/>
<dbReference type="OrthoDB" id="3264780at2759"/>
<reference evidence="2 3" key="1">
    <citation type="submission" date="2014-06" db="EMBL/GenBank/DDBJ databases">
        <authorList>
            <consortium name="DOE Joint Genome Institute"/>
            <person name="Kuo A."/>
            <person name="Kohler A."/>
            <person name="Nagy L.G."/>
            <person name="Floudas D."/>
            <person name="Copeland A."/>
            <person name="Barry K.W."/>
            <person name="Cichocki N."/>
            <person name="Veneault-Fourrey C."/>
            <person name="LaButti K."/>
            <person name="Lindquist E.A."/>
            <person name="Lipzen A."/>
            <person name="Lundell T."/>
            <person name="Morin E."/>
            <person name="Murat C."/>
            <person name="Sun H."/>
            <person name="Tunlid A."/>
            <person name="Henrissat B."/>
            <person name="Grigoriev I.V."/>
            <person name="Hibbett D.S."/>
            <person name="Martin F."/>
            <person name="Nordberg H.P."/>
            <person name="Cantor M.N."/>
            <person name="Hua S.X."/>
        </authorList>
    </citation>
    <scope>NUCLEOTIDE SEQUENCE [LARGE SCALE GENOMIC DNA]</scope>
    <source>
        <strain evidence="2 3">ATCC 200175</strain>
    </source>
</reference>
<dbReference type="EMBL" id="KN819344">
    <property type="protein sequence ID" value="KIJ14320.1"/>
    <property type="molecule type" value="Genomic_DNA"/>
</dbReference>
<organism evidence="2 3">
    <name type="scientific">Paxillus involutus ATCC 200175</name>
    <dbReference type="NCBI Taxonomy" id="664439"/>
    <lineage>
        <taxon>Eukaryota</taxon>
        <taxon>Fungi</taxon>
        <taxon>Dikarya</taxon>
        <taxon>Basidiomycota</taxon>
        <taxon>Agaricomycotina</taxon>
        <taxon>Agaricomycetes</taxon>
        <taxon>Agaricomycetidae</taxon>
        <taxon>Boletales</taxon>
        <taxon>Paxilineae</taxon>
        <taxon>Paxillaceae</taxon>
        <taxon>Paxillus</taxon>
    </lineage>
</organism>
<feature type="region of interest" description="Disordered" evidence="1">
    <location>
        <begin position="45"/>
        <end position="68"/>
    </location>
</feature>
<reference evidence="3" key="2">
    <citation type="submission" date="2015-01" db="EMBL/GenBank/DDBJ databases">
        <title>Evolutionary Origins and Diversification of the Mycorrhizal Mutualists.</title>
        <authorList>
            <consortium name="DOE Joint Genome Institute"/>
            <consortium name="Mycorrhizal Genomics Consortium"/>
            <person name="Kohler A."/>
            <person name="Kuo A."/>
            <person name="Nagy L.G."/>
            <person name="Floudas D."/>
            <person name="Copeland A."/>
            <person name="Barry K.W."/>
            <person name="Cichocki N."/>
            <person name="Veneault-Fourrey C."/>
            <person name="LaButti K."/>
            <person name="Lindquist E.A."/>
            <person name="Lipzen A."/>
            <person name="Lundell T."/>
            <person name="Morin E."/>
            <person name="Murat C."/>
            <person name="Riley R."/>
            <person name="Ohm R."/>
            <person name="Sun H."/>
            <person name="Tunlid A."/>
            <person name="Henrissat B."/>
            <person name="Grigoriev I.V."/>
            <person name="Hibbett D.S."/>
            <person name="Martin F."/>
        </authorList>
    </citation>
    <scope>NUCLEOTIDE SEQUENCE [LARGE SCALE GENOMIC DNA]</scope>
    <source>
        <strain evidence="3">ATCC 200175</strain>
    </source>
</reference>